<dbReference type="SUPFAM" id="SSF46785">
    <property type="entry name" value="Winged helix' DNA-binding domain"/>
    <property type="match status" value="1"/>
</dbReference>
<gene>
    <name evidence="1" type="ORF">CcarbDRAFT_3299</name>
</gene>
<dbReference type="PATRIC" id="fig|536227.13.peg.3212"/>
<protein>
    <submittedName>
        <fullName evidence="1">Putative transcriptional regulator, AsnC family</fullName>
    </submittedName>
</protein>
<dbReference type="InterPro" id="IPR036388">
    <property type="entry name" value="WH-like_DNA-bd_sf"/>
</dbReference>
<evidence type="ECO:0000313" key="2">
    <source>
        <dbReference type="Proteomes" id="UP000004198"/>
    </source>
</evidence>
<evidence type="ECO:0000313" key="1">
    <source>
        <dbReference type="EMBL" id="EET86288.1"/>
    </source>
</evidence>
<dbReference type="EMBL" id="ACVI01000059">
    <property type="protein sequence ID" value="EET86288.1"/>
    <property type="molecule type" value="Genomic_DNA"/>
</dbReference>
<dbReference type="AlphaFoldDB" id="C6PWY2"/>
<dbReference type="RefSeq" id="WP_007062184.1">
    <property type="nucleotide sequence ID" value="NZ_ACVI01000059.1"/>
</dbReference>
<reference evidence="1 2" key="1">
    <citation type="submission" date="2009-06" db="EMBL/GenBank/DDBJ databases">
        <title>The draft genome of Clostridium carboxidivorans P7.</title>
        <authorList>
            <consortium name="US DOE Joint Genome Institute (JGI-PGF)"/>
            <person name="Lucas S."/>
            <person name="Copeland A."/>
            <person name="Lapidus A."/>
            <person name="Glavina del Rio T."/>
            <person name="Tice H."/>
            <person name="Bruce D."/>
            <person name="Goodwin L."/>
            <person name="Pitluck S."/>
            <person name="Larimer F."/>
            <person name="Land M.L."/>
            <person name="Hauser L."/>
            <person name="Hemme C.L."/>
        </authorList>
    </citation>
    <scope>NUCLEOTIDE SEQUENCE [LARGE SCALE GENOMIC DNA]</scope>
    <source>
        <strain evidence="1 2">P7</strain>
    </source>
</reference>
<accession>C6PWY2</accession>
<dbReference type="InterPro" id="IPR036390">
    <property type="entry name" value="WH_DNA-bd_sf"/>
</dbReference>
<proteinExistence type="predicted"/>
<comment type="caution">
    <text evidence="1">The sequence shown here is derived from an EMBL/GenBank/DDBJ whole genome shotgun (WGS) entry which is preliminary data.</text>
</comment>
<dbReference type="Proteomes" id="UP000004198">
    <property type="component" value="Unassembled WGS sequence"/>
</dbReference>
<dbReference type="Gene3D" id="1.10.10.10">
    <property type="entry name" value="Winged helix-like DNA-binding domain superfamily/Winged helix DNA-binding domain"/>
    <property type="match status" value="1"/>
</dbReference>
<name>C6PWY2_9CLOT</name>
<dbReference type="KEGG" id="cck:Ccar_15320"/>
<dbReference type="eggNOG" id="COG1522">
    <property type="taxonomic scope" value="Bacteria"/>
</dbReference>
<organism evidence="1 2">
    <name type="scientific">Clostridium carboxidivorans P7</name>
    <dbReference type="NCBI Taxonomy" id="536227"/>
    <lineage>
        <taxon>Bacteria</taxon>
        <taxon>Bacillati</taxon>
        <taxon>Bacillota</taxon>
        <taxon>Clostridia</taxon>
        <taxon>Eubacteriales</taxon>
        <taxon>Clostridiaceae</taxon>
        <taxon>Clostridium</taxon>
    </lineage>
</organism>
<sequence length="95" mass="10282">MLIRILKRLTEGGVYSNSSMARELGIDEGLVEQMIIQLQHKGYIEKDSIDCCSESCGCGSKGCTKKSSCCGSNSNASVSIWKITDKGKSMLKRVG</sequence>
<keyword evidence="2" id="KW-1185">Reference proteome</keyword>
<dbReference type="OrthoDB" id="1914215at2"/>
<dbReference type="STRING" id="536227.Ccar_15320"/>